<evidence type="ECO:0000313" key="2">
    <source>
        <dbReference type="EMBL" id="WXB01774.1"/>
    </source>
</evidence>
<evidence type="ECO:0000313" key="3">
    <source>
        <dbReference type="Proteomes" id="UP001374803"/>
    </source>
</evidence>
<organism evidence="2 3">
    <name type="scientific">Pendulispora rubella</name>
    <dbReference type="NCBI Taxonomy" id="2741070"/>
    <lineage>
        <taxon>Bacteria</taxon>
        <taxon>Pseudomonadati</taxon>
        <taxon>Myxococcota</taxon>
        <taxon>Myxococcia</taxon>
        <taxon>Myxococcales</taxon>
        <taxon>Sorangiineae</taxon>
        <taxon>Pendulisporaceae</taxon>
        <taxon>Pendulispora</taxon>
    </lineage>
</organism>
<dbReference type="EMBL" id="CP089983">
    <property type="protein sequence ID" value="WXB01774.1"/>
    <property type="molecule type" value="Genomic_DNA"/>
</dbReference>
<dbReference type="InterPro" id="IPR036291">
    <property type="entry name" value="NAD(P)-bd_dom_sf"/>
</dbReference>
<sequence length="304" mass="32276">MNVFLTGATGYIGAAVADDLEEKGHRVRPLVHRLEKVTEQRARGRAVVEGSLRDPLVLENAARRADAVIHTASTNGPDAGETDLLAVRAILAGLYGTGKLFIYTSGCWVYGNTGETSVDETSPVAPAALVAWRVPVENEILAAARERNVRAVIIRPTIVYGRGGGIPGMLVAGGRRDGIVRHVGPSSTRWSFVHVEDLADLYVRALERAPAGTILTAASDEKLSVGDVARAASDAAGIPGHVAEWPLERARESMGPFADALALTQTVTAPMARLLLGWAPKGPSVLEDLRRGSYRPGRAEKLIA</sequence>
<gene>
    <name evidence="2" type="ORF">LVJ94_33265</name>
</gene>
<dbReference type="SUPFAM" id="SSF51735">
    <property type="entry name" value="NAD(P)-binding Rossmann-fold domains"/>
    <property type="match status" value="1"/>
</dbReference>
<dbReference type="Proteomes" id="UP001374803">
    <property type="component" value="Chromosome"/>
</dbReference>
<dbReference type="PANTHER" id="PTHR48079">
    <property type="entry name" value="PROTEIN YEEZ"/>
    <property type="match status" value="1"/>
</dbReference>
<dbReference type="InterPro" id="IPR001509">
    <property type="entry name" value="Epimerase_deHydtase"/>
</dbReference>
<accession>A0ABZ2KSU7</accession>
<feature type="domain" description="NAD-dependent epimerase/dehydratase" evidence="1">
    <location>
        <begin position="3"/>
        <end position="211"/>
    </location>
</feature>
<evidence type="ECO:0000259" key="1">
    <source>
        <dbReference type="Pfam" id="PF01370"/>
    </source>
</evidence>
<dbReference type="Pfam" id="PF01370">
    <property type="entry name" value="Epimerase"/>
    <property type="match status" value="1"/>
</dbReference>
<proteinExistence type="predicted"/>
<keyword evidence="3" id="KW-1185">Reference proteome</keyword>
<protein>
    <submittedName>
        <fullName evidence="2">NAD-dependent epimerase/dehydratase family protein</fullName>
    </submittedName>
</protein>
<reference evidence="2" key="1">
    <citation type="submission" date="2021-12" db="EMBL/GenBank/DDBJ databases">
        <title>Discovery of the Pendulisporaceae a myxobacterial family with distinct sporulation behavior and unique specialized metabolism.</title>
        <authorList>
            <person name="Garcia R."/>
            <person name="Popoff A."/>
            <person name="Bader C.D."/>
            <person name="Loehr J."/>
            <person name="Walesch S."/>
            <person name="Walt C."/>
            <person name="Boldt J."/>
            <person name="Bunk B."/>
            <person name="Haeckl F.J.F.P.J."/>
            <person name="Gunesch A.P."/>
            <person name="Birkelbach J."/>
            <person name="Nuebel U."/>
            <person name="Pietschmann T."/>
            <person name="Bach T."/>
            <person name="Mueller R."/>
        </authorList>
    </citation>
    <scope>NUCLEOTIDE SEQUENCE</scope>
    <source>
        <strain evidence="2">MSr11367</strain>
    </source>
</reference>
<name>A0ABZ2KSU7_9BACT</name>
<dbReference type="PANTHER" id="PTHR48079:SF6">
    <property type="entry name" value="NAD(P)-BINDING DOMAIN-CONTAINING PROTEIN-RELATED"/>
    <property type="match status" value="1"/>
</dbReference>
<dbReference type="RefSeq" id="WP_394831393.1">
    <property type="nucleotide sequence ID" value="NZ_CP089929.1"/>
</dbReference>
<dbReference type="Gene3D" id="3.40.50.720">
    <property type="entry name" value="NAD(P)-binding Rossmann-like Domain"/>
    <property type="match status" value="1"/>
</dbReference>
<dbReference type="InterPro" id="IPR051783">
    <property type="entry name" value="NAD(P)-dependent_oxidoreduct"/>
</dbReference>